<dbReference type="AlphaFoldDB" id="A0AAD4XZ79"/>
<accession>A0AAD4XZ79</accession>
<dbReference type="GO" id="GO:0005829">
    <property type="term" value="C:cytosol"/>
    <property type="evidence" value="ECO:0007669"/>
    <property type="project" value="TreeGrafter"/>
</dbReference>
<evidence type="ECO:0000259" key="2">
    <source>
        <dbReference type="SMART" id="SM00653"/>
    </source>
</evidence>
<proteinExistence type="predicted"/>
<dbReference type="InterPro" id="IPR045196">
    <property type="entry name" value="IF2/IF5"/>
</dbReference>
<dbReference type="GO" id="GO:0071074">
    <property type="term" value="F:eukaryotic initiation factor eIF2 binding"/>
    <property type="evidence" value="ECO:0007669"/>
    <property type="project" value="TreeGrafter"/>
</dbReference>
<feature type="compositionally biased region" description="Basic and acidic residues" evidence="1">
    <location>
        <begin position="117"/>
        <end position="151"/>
    </location>
</feature>
<dbReference type="Gene3D" id="3.30.30.170">
    <property type="match status" value="1"/>
</dbReference>
<dbReference type="GO" id="GO:0005092">
    <property type="term" value="F:GDP-dissociation inhibitor activity"/>
    <property type="evidence" value="ECO:0007669"/>
    <property type="project" value="TreeGrafter"/>
</dbReference>
<dbReference type="GO" id="GO:0001732">
    <property type="term" value="P:formation of cytoplasmic translation initiation complex"/>
    <property type="evidence" value="ECO:0007669"/>
    <property type="project" value="TreeGrafter"/>
</dbReference>
<organism evidence="3 4">
    <name type="scientific">Papaver atlanticum</name>
    <dbReference type="NCBI Taxonomy" id="357466"/>
    <lineage>
        <taxon>Eukaryota</taxon>
        <taxon>Viridiplantae</taxon>
        <taxon>Streptophyta</taxon>
        <taxon>Embryophyta</taxon>
        <taxon>Tracheophyta</taxon>
        <taxon>Spermatophyta</taxon>
        <taxon>Magnoliopsida</taxon>
        <taxon>Ranunculales</taxon>
        <taxon>Papaveraceae</taxon>
        <taxon>Papaveroideae</taxon>
        <taxon>Papaver</taxon>
    </lineage>
</organism>
<dbReference type="InterPro" id="IPR016189">
    <property type="entry name" value="Transl_init_fac_IF2/IF5_N"/>
</dbReference>
<keyword evidence="4" id="KW-1185">Reference proteome</keyword>
<evidence type="ECO:0000313" key="4">
    <source>
        <dbReference type="Proteomes" id="UP001202328"/>
    </source>
</evidence>
<sequence length="379" mass="41195">MALQNTGAGNSGDAFYRYKMPSMLTKIEGRGNGIRTSVVNMVDIAKALARPASYTTKYFYYELGAQSKFDEKTGIAHDTAKLAQSKLAMIQLKCAASGFVSDVDIRDKLTAFIVKNPPEKKKGGKDKNKAMRMAEKERLKEGEAADDNVAHEEEEEEDDDVQWATDTSLEAAQKRIQEQMSAVTADMVMLTTVEAKKEKLKPAAKKAAAPTKGSDAAAANDEPEVKSSAVTENSKSANDIGAHKQLVEKIQGNLKGCGDVMNPLIDALFGGVVDKGFAKEVTKKKNYLAAATHDNEGSQILLLRELLMLSTIKTNVIGTLNMLGLAKRVGARTLLTSTSEVYGDPLVHPEAEDDWGNVNRIGVRSCYDEGKRVAETLKW</sequence>
<dbReference type="InterPro" id="IPR036291">
    <property type="entry name" value="NAD(P)-bd_dom_sf"/>
</dbReference>
<dbReference type="GO" id="GO:0003743">
    <property type="term" value="F:translation initiation factor activity"/>
    <property type="evidence" value="ECO:0007669"/>
    <property type="project" value="InterPro"/>
</dbReference>
<dbReference type="Pfam" id="PF01873">
    <property type="entry name" value="eIF-5_eIF-2B"/>
    <property type="match status" value="1"/>
</dbReference>
<dbReference type="PANTHER" id="PTHR23001">
    <property type="entry name" value="EUKARYOTIC TRANSLATION INITIATION FACTOR"/>
    <property type="match status" value="1"/>
</dbReference>
<protein>
    <recommendedName>
        <fullName evidence="2">Translation initiation factor IF2/IF5 domain-containing protein</fullName>
    </recommendedName>
</protein>
<comment type="caution">
    <text evidence="3">The sequence shown here is derived from an EMBL/GenBank/DDBJ whole genome shotgun (WGS) entry which is preliminary data.</text>
</comment>
<dbReference type="SMART" id="SM00653">
    <property type="entry name" value="eIF2B_5"/>
    <property type="match status" value="1"/>
</dbReference>
<feature type="region of interest" description="Disordered" evidence="1">
    <location>
        <begin position="116"/>
        <end position="162"/>
    </location>
</feature>
<name>A0AAD4XZ79_9MAGN</name>
<dbReference type="EMBL" id="JAJJMB010000931">
    <property type="protein sequence ID" value="KAI3960519.1"/>
    <property type="molecule type" value="Genomic_DNA"/>
</dbReference>
<evidence type="ECO:0000313" key="3">
    <source>
        <dbReference type="EMBL" id="KAI3960519.1"/>
    </source>
</evidence>
<dbReference type="Pfam" id="PF16363">
    <property type="entry name" value="GDP_Man_Dehyd"/>
    <property type="match status" value="1"/>
</dbReference>
<dbReference type="SUPFAM" id="SSF100966">
    <property type="entry name" value="Translation initiation factor 2 beta, aIF2beta, N-terminal domain"/>
    <property type="match status" value="1"/>
</dbReference>
<dbReference type="InterPro" id="IPR002735">
    <property type="entry name" value="Transl_init_fac_IF2/IF5_dom"/>
</dbReference>
<dbReference type="Gene3D" id="3.40.50.720">
    <property type="entry name" value="NAD(P)-binding Rossmann-like Domain"/>
    <property type="match status" value="1"/>
</dbReference>
<feature type="compositionally biased region" description="Acidic residues" evidence="1">
    <location>
        <begin position="152"/>
        <end position="161"/>
    </location>
</feature>
<dbReference type="Proteomes" id="UP001202328">
    <property type="component" value="Unassembled WGS sequence"/>
</dbReference>
<evidence type="ECO:0000256" key="1">
    <source>
        <dbReference type="SAM" id="MobiDB-lite"/>
    </source>
</evidence>
<feature type="region of interest" description="Disordered" evidence="1">
    <location>
        <begin position="199"/>
        <end position="236"/>
    </location>
</feature>
<dbReference type="Gene3D" id="2.20.25.350">
    <property type="match status" value="1"/>
</dbReference>
<feature type="domain" description="Translation initiation factor IF2/IF5" evidence="2">
    <location>
        <begin position="15"/>
        <end position="100"/>
    </location>
</feature>
<reference evidence="3" key="1">
    <citation type="submission" date="2022-04" db="EMBL/GenBank/DDBJ databases">
        <title>A functionally conserved STORR gene fusion in Papaver species that diverged 16.8 million years ago.</title>
        <authorList>
            <person name="Catania T."/>
        </authorList>
    </citation>
    <scope>NUCLEOTIDE SEQUENCE</scope>
    <source>
        <strain evidence="3">S-188037</strain>
    </source>
</reference>
<dbReference type="InterPro" id="IPR016040">
    <property type="entry name" value="NAD(P)-bd_dom"/>
</dbReference>
<dbReference type="PANTHER" id="PTHR23001:SF40">
    <property type="entry name" value="EUKARYOTIC TRANSLATION INITIATION FACTOR 5-LIKE"/>
    <property type="match status" value="1"/>
</dbReference>
<dbReference type="SUPFAM" id="SSF51735">
    <property type="entry name" value="NAD(P)-binding Rossmann-fold domains"/>
    <property type="match status" value="1"/>
</dbReference>
<gene>
    <name evidence="3" type="ORF">MKW98_003018</name>
</gene>